<keyword evidence="1" id="KW-0472">Membrane</keyword>
<feature type="transmembrane region" description="Helical" evidence="1">
    <location>
        <begin position="398"/>
        <end position="416"/>
    </location>
</feature>
<organism evidence="2 3">
    <name type="scientific">Lepraria finkii</name>
    <dbReference type="NCBI Taxonomy" id="1340010"/>
    <lineage>
        <taxon>Eukaryota</taxon>
        <taxon>Fungi</taxon>
        <taxon>Dikarya</taxon>
        <taxon>Ascomycota</taxon>
        <taxon>Pezizomycotina</taxon>
        <taxon>Lecanoromycetes</taxon>
        <taxon>OSLEUM clade</taxon>
        <taxon>Lecanoromycetidae</taxon>
        <taxon>Lecanorales</taxon>
        <taxon>Lecanorineae</taxon>
        <taxon>Stereocaulaceae</taxon>
        <taxon>Lepraria</taxon>
    </lineage>
</organism>
<protein>
    <submittedName>
        <fullName evidence="2">Uncharacterized protein</fullName>
    </submittedName>
</protein>
<feature type="transmembrane region" description="Helical" evidence="1">
    <location>
        <begin position="324"/>
        <end position="343"/>
    </location>
</feature>
<feature type="transmembrane region" description="Helical" evidence="1">
    <location>
        <begin position="497"/>
        <end position="515"/>
    </location>
</feature>
<name>A0ABR4B1L0_9LECA</name>
<feature type="transmembrane region" description="Helical" evidence="1">
    <location>
        <begin position="298"/>
        <end position="317"/>
    </location>
</feature>
<accession>A0ABR4B1L0</accession>
<comment type="caution">
    <text evidence="2">The sequence shown here is derived from an EMBL/GenBank/DDBJ whole genome shotgun (WGS) entry which is preliminary data.</text>
</comment>
<keyword evidence="1" id="KW-1133">Transmembrane helix</keyword>
<feature type="transmembrane region" description="Helical" evidence="1">
    <location>
        <begin position="463"/>
        <end position="485"/>
    </location>
</feature>
<keyword evidence="3" id="KW-1185">Reference proteome</keyword>
<dbReference type="Proteomes" id="UP001590951">
    <property type="component" value="Unassembled WGS sequence"/>
</dbReference>
<feature type="transmembrane region" description="Helical" evidence="1">
    <location>
        <begin position="265"/>
        <end position="286"/>
    </location>
</feature>
<keyword evidence="1" id="KW-0812">Transmembrane</keyword>
<dbReference type="EMBL" id="JBHFEH010000035">
    <property type="protein sequence ID" value="KAL2051465.1"/>
    <property type="molecule type" value="Genomic_DNA"/>
</dbReference>
<evidence type="ECO:0000313" key="3">
    <source>
        <dbReference type="Proteomes" id="UP001590951"/>
    </source>
</evidence>
<reference evidence="2 3" key="1">
    <citation type="submission" date="2024-09" db="EMBL/GenBank/DDBJ databases">
        <title>Rethinking Asexuality: The Enigmatic Case of Functional Sexual Genes in Lepraria (Stereocaulaceae).</title>
        <authorList>
            <person name="Doellman M."/>
            <person name="Sun Y."/>
            <person name="Barcenas-Pena A."/>
            <person name="Lumbsch H.T."/>
            <person name="Grewe F."/>
        </authorList>
    </citation>
    <scope>NUCLEOTIDE SEQUENCE [LARGE SCALE GENOMIC DNA]</scope>
    <source>
        <strain evidence="2 3">Grewe 0041</strain>
    </source>
</reference>
<evidence type="ECO:0000256" key="1">
    <source>
        <dbReference type="SAM" id="Phobius"/>
    </source>
</evidence>
<feature type="transmembrane region" description="Helical" evidence="1">
    <location>
        <begin position="217"/>
        <end position="237"/>
    </location>
</feature>
<evidence type="ECO:0000313" key="2">
    <source>
        <dbReference type="EMBL" id="KAL2051465.1"/>
    </source>
</evidence>
<proteinExistence type="predicted"/>
<sequence length="591" mass="65582">MSSHSALQAWTSWDLNTPLPPLGNCGNSSCAEICFSGNFTLPNQCYNGEEIASSTSNPALWDPHSTTNLVICGLWWTVAMATHWFPAIANGSANTTVFDRSKTLAAFSQVGLDLPADGFSTPKIPALDCFADVASYKASGDALNLGKSAPPFCSVDFLFGYNSLMKMAKSYENEDYYEDENEDYGYFNPISECIHYICSSKTPLNQDIGGIGVYTSFMMQSSIAIIAFLSLICLRYLPPLRRSTRGKENFDILVTAVVEFQKAQCYFAGAIQIATLVLAAGQGSYSSGDWDDYINDELFYIIATNGYIPVVFTLAYISKFGRRSWYLILLSSISMILSTVTLSEVSRIFNGVPADYATDGPVLCGDCGGHSAKDLIAAWCPPKTSTPYVGNFRAAKGWWNWVIWLICLFWLVFTASKMDMSILTKFAGRWLPGHRYLQQVGRVVRKIGSPFAKVWGELRLFHIFFPLSWTVAFGYQYGGFVLFFLHSEIANNWSFGQIVAITVWVPCVAEFIYLLRHGMTEGSRYRLPHHYAVERATTEFDSPAIPKTWNDDTEMQGLVGQTAHAGTWRPNSDGFVAGTSYDPIKQNDVIG</sequence>
<gene>
    <name evidence="2" type="ORF">ABVK25_008332</name>
</gene>